<sequence length="282" mass="30599">MMARLRLLLLFTLLTLIMMGVGLVAGAYFGTSPTGAMTIFFVIAVLINIGSYFWSDKLVLRAYKARVVEQHEAPQLFGVVKKVAQMNDLPMPRVAIVPSQTPNAFATGRSPQHAVVAATEGLMRMLDRDELEGVMAHEMGHVKNRDTLVMAVAATIAGAIAFAARILWWNSIFGRNRNVHPALLILVILTAPLAAFLLQAAVSRQREFKADATAAALTGKPWALVNALRKLEHGNSSRPMEVGSPAHAALCIANPLRGGDMLVNMFSTHPPMQDRIDALEAL</sequence>
<dbReference type="Pfam" id="PF01435">
    <property type="entry name" value="Peptidase_M48"/>
    <property type="match status" value="1"/>
</dbReference>
<evidence type="ECO:0000256" key="6">
    <source>
        <dbReference type="ARBA" id="ARBA00022723"/>
    </source>
</evidence>
<dbReference type="CDD" id="cd07336">
    <property type="entry name" value="M48B_HtpX_like"/>
    <property type="match status" value="1"/>
</dbReference>
<evidence type="ECO:0000256" key="2">
    <source>
        <dbReference type="ARBA" id="ARBA00009779"/>
    </source>
</evidence>
<feature type="transmembrane region" description="Helical" evidence="12">
    <location>
        <begin position="181"/>
        <end position="202"/>
    </location>
</feature>
<dbReference type="EMBL" id="UINC01001644">
    <property type="protein sequence ID" value="SUZ85624.1"/>
    <property type="molecule type" value="Genomic_DNA"/>
</dbReference>
<evidence type="ECO:0000256" key="5">
    <source>
        <dbReference type="ARBA" id="ARBA00022692"/>
    </source>
</evidence>
<comment type="similarity">
    <text evidence="2">Belongs to the peptidase M48B family.</text>
</comment>
<evidence type="ECO:0000256" key="7">
    <source>
        <dbReference type="ARBA" id="ARBA00022801"/>
    </source>
</evidence>
<dbReference type="AlphaFoldDB" id="A0A381R331"/>
<name>A0A381R331_9ZZZZ</name>
<evidence type="ECO:0000313" key="14">
    <source>
        <dbReference type="EMBL" id="SUZ85624.1"/>
    </source>
</evidence>
<dbReference type="HAMAP" id="MF_00188">
    <property type="entry name" value="Pept_M48_protease_HtpX"/>
    <property type="match status" value="1"/>
</dbReference>
<protein>
    <recommendedName>
        <fullName evidence="13">Peptidase M48 domain-containing protein</fullName>
    </recommendedName>
</protein>
<evidence type="ECO:0000256" key="8">
    <source>
        <dbReference type="ARBA" id="ARBA00022833"/>
    </source>
</evidence>
<keyword evidence="3" id="KW-1003">Cell membrane</keyword>
<accession>A0A381R331</accession>
<evidence type="ECO:0000256" key="11">
    <source>
        <dbReference type="ARBA" id="ARBA00023136"/>
    </source>
</evidence>
<keyword evidence="8" id="KW-0862">Zinc</keyword>
<evidence type="ECO:0000256" key="1">
    <source>
        <dbReference type="ARBA" id="ARBA00001947"/>
    </source>
</evidence>
<feature type="transmembrane region" description="Helical" evidence="12">
    <location>
        <begin position="36"/>
        <end position="54"/>
    </location>
</feature>
<dbReference type="GO" id="GO:0006508">
    <property type="term" value="P:proteolysis"/>
    <property type="evidence" value="ECO:0007669"/>
    <property type="project" value="UniProtKB-KW"/>
</dbReference>
<feature type="domain" description="Peptidase M48" evidence="13">
    <location>
        <begin position="72"/>
        <end position="281"/>
    </location>
</feature>
<keyword evidence="7" id="KW-0378">Hydrolase</keyword>
<evidence type="ECO:0000256" key="3">
    <source>
        <dbReference type="ARBA" id="ARBA00022475"/>
    </source>
</evidence>
<evidence type="ECO:0000256" key="10">
    <source>
        <dbReference type="ARBA" id="ARBA00023049"/>
    </source>
</evidence>
<comment type="cofactor">
    <cofactor evidence="1">
        <name>Zn(2+)</name>
        <dbReference type="ChEBI" id="CHEBI:29105"/>
    </cofactor>
</comment>
<proteinExistence type="inferred from homology"/>
<keyword evidence="5 12" id="KW-0812">Transmembrane</keyword>
<keyword evidence="11 12" id="KW-0472">Membrane</keyword>
<dbReference type="InterPro" id="IPR050083">
    <property type="entry name" value="HtpX_protease"/>
</dbReference>
<keyword evidence="9 12" id="KW-1133">Transmembrane helix</keyword>
<keyword evidence="4" id="KW-0645">Protease</keyword>
<evidence type="ECO:0000256" key="9">
    <source>
        <dbReference type="ARBA" id="ARBA00022989"/>
    </source>
</evidence>
<dbReference type="InterPro" id="IPR022919">
    <property type="entry name" value="Pept_M48_protease_HtpX"/>
</dbReference>
<dbReference type="Gene3D" id="3.30.2010.10">
    <property type="entry name" value="Metalloproteases ('zincins'), catalytic domain"/>
    <property type="match status" value="1"/>
</dbReference>
<feature type="transmembrane region" description="Helical" evidence="12">
    <location>
        <begin position="148"/>
        <end position="169"/>
    </location>
</feature>
<dbReference type="GO" id="GO:0046872">
    <property type="term" value="F:metal ion binding"/>
    <property type="evidence" value="ECO:0007669"/>
    <property type="project" value="UniProtKB-KW"/>
</dbReference>
<dbReference type="PANTHER" id="PTHR43221:SF2">
    <property type="entry name" value="PROTEASE HTPX HOMOLOG"/>
    <property type="match status" value="1"/>
</dbReference>
<gene>
    <name evidence="14" type="ORF">METZ01_LOCUS38478</name>
</gene>
<evidence type="ECO:0000256" key="4">
    <source>
        <dbReference type="ARBA" id="ARBA00022670"/>
    </source>
</evidence>
<evidence type="ECO:0000256" key="12">
    <source>
        <dbReference type="SAM" id="Phobius"/>
    </source>
</evidence>
<dbReference type="InterPro" id="IPR001915">
    <property type="entry name" value="Peptidase_M48"/>
</dbReference>
<dbReference type="GO" id="GO:0004222">
    <property type="term" value="F:metalloendopeptidase activity"/>
    <property type="evidence" value="ECO:0007669"/>
    <property type="project" value="InterPro"/>
</dbReference>
<dbReference type="PANTHER" id="PTHR43221">
    <property type="entry name" value="PROTEASE HTPX"/>
    <property type="match status" value="1"/>
</dbReference>
<organism evidence="14">
    <name type="scientific">marine metagenome</name>
    <dbReference type="NCBI Taxonomy" id="408172"/>
    <lineage>
        <taxon>unclassified sequences</taxon>
        <taxon>metagenomes</taxon>
        <taxon>ecological metagenomes</taxon>
    </lineage>
</organism>
<evidence type="ECO:0000259" key="13">
    <source>
        <dbReference type="Pfam" id="PF01435"/>
    </source>
</evidence>
<keyword evidence="10" id="KW-0482">Metalloprotease</keyword>
<keyword evidence="6" id="KW-0479">Metal-binding</keyword>
<reference evidence="14" key="1">
    <citation type="submission" date="2018-05" db="EMBL/GenBank/DDBJ databases">
        <authorList>
            <person name="Lanie J.A."/>
            <person name="Ng W.-L."/>
            <person name="Kazmierczak K.M."/>
            <person name="Andrzejewski T.M."/>
            <person name="Davidsen T.M."/>
            <person name="Wayne K.J."/>
            <person name="Tettelin H."/>
            <person name="Glass J.I."/>
            <person name="Rusch D."/>
            <person name="Podicherti R."/>
            <person name="Tsui H.-C.T."/>
            <person name="Winkler M.E."/>
        </authorList>
    </citation>
    <scope>NUCLEOTIDE SEQUENCE</scope>
</reference>